<evidence type="ECO:0000313" key="6">
    <source>
        <dbReference type="Proteomes" id="UP000515708"/>
    </source>
</evidence>
<dbReference type="InterPro" id="IPR029017">
    <property type="entry name" value="Enolase-like_N"/>
</dbReference>
<dbReference type="InterPro" id="IPR036849">
    <property type="entry name" value="Enolase-like_C_sf"/>
</dbReference>
<dbReference type="SFLD" id="SFLDS00001">
    <property type="entry name" value="Enolase"/>
    <property type="match status" value="1"/>
</dbReference>
<dbReference type="Gene3D" id="3.30.390.10">
    <property type="entry name" value="Enolase-like, N-terminal domain"/>
    <property type="match status" value="1"/>
</dbReference>
<comment type="similarity">
    <text evidence="1">Belongs to the mandelate racemase/muconate lactonizing enzyme family.</text>
</comment>
<dbReference type="InterPro" id="IPR029065">
    <property type="entry name" value="Enolase_C-like"/>
</dbReference>
<dbReference type="PANTHER" id="PTHR48080">
    <property type="entry name" value="D-GALACTONATE DEHYDRATASE-RELATED"/>
    <property type="match status" value="1"/>
</dbReference>
<keyword evidence="2" id="KW-0479">Metal-binding</keyword>
<feature type="domain" description="Mandelate racemase/muconate lactonizing enzyme N-terminal" evidence="3">
    <location>
        <begin position="8"/>
        <end position="123"/>
    </location>
</feature>
<dbReference type="GO" id="GO:0046872">
    <property type="term" value="F:metal ion binding"/>
    <property type="evidence" value="ECO:0007669"/>
    <property type="project" value="UniProtKB-KW"/>
</dbReference>
<dbReference type="Pfam" id="PF13378">
    <property type="entry name" value="MR_MLE_C"/>
    <property type="match status" value="1"/>
</dbReference>
<evidence type="ECO:0008006" key="7">
    <source>
        <dbReference type="Google" id="ProtNLM"/>
    </source>
</evidence>
<dbReference type="Proteomes" id="UP000515708">
    <property type="component" value="Chromosome"/>
</dbReference>
<gene>
    <name evidence="5" type="ORF">FVO59_04020</name>
</gene>
<accession>A0A7D8AK60</accession>
<feature type="domain" description="Enolase C-terminal" evidence="4">
    <location>
        <begin position="154"/>
        <end position="360"/>
    </location>
</feature>
<sequence length="386" mass="42019">MTRITDIKLTPINTPRTSGVICGHVIVELFTDDPNLIGVGEMSDFQHLPRYHIDVAGLESVLRELLVGSNILEINRIAALLEESFPQAGYIYDKSRSIKCGVDIALWDVASKSLGVRLVDLLGGQVQDGVPIAYPIFRQQHPDDIDYSLGVVEQQLQAGQSCFRVYVGRNLDLDERFLREARERFGDRITLKSLDFSNLLAPKDAARFATRVRDVGFDLVESPARSADIRGLLEARSLIEEPVSEHVYSNDWALELIKHRAVDAFNVSVIAIGGITPVRRVFAIAEAAGVPCILGTTQELSIGTAAAVHVAAATDAVSLPSDPVGPLLYETDVVAEPVSYESGVLKLPDGWGLGIDIDQERLAQATGSLSWTHTSARGAADRIRLS</sequence>
<dbReference type="AlphaFoldDB" id="A0A7D8AK60"/>
<evidence type="ECO:0000256" key="1">
    <source>
        <dbReference type="ARBA" id="ARBA00008031"/>
    </source>
</evidence>
<dbReference type="SUPFAM" id="SSF51604">
    <property type="entry name" value="Enolase C-terminal domain-like"/>
    <property type="match status" value="1"/>
</dbReference>
<name>A0A7D8AK60_9MICO</name>
<protein>
    <recommendedName>
        <fullName evidence="7">Muconate cycloisomerase</fullName>
    </recommendedName>
</protein>
<dbReference type="InterPro" id="IPR034593">
    <property type="entry name" value="DgoD-like"/>
</dbReference>
<evidence type="ECO:0000313" key="5">
    <source>
        <dbReference type="EMBL" id="QMU96467.1"/>
    </source>
</evidence>
<proteinExistence type="inferred from homology"/>
<dbReference type="PANTHER" id="PTHR48080:SF3">
    <property type="entry name" value="ENOLASE SUPERFAMILY MEMBER DDB_G0284701"/>
    <property type="match status" value="1"/>
</dbReference>
<dbReference type="RefSeq" id="WP_182254894.1">
    <property type="nucleotide sequence ID" value="NZ_CP043732.1"/>
</dbReference>
<evidence type="ECO:0000256" key="2">
    <source>
        <dbReference type="ARBA" id="ARBA00022723"/>
    </source>
</evidence>
<dbReference type="Gene3D" id="3.20.20.120">
    <property type="entry name" value="Enolase-like C-terminal domain"/>
    <property type="match status" value="1"/>
</dbReference>
<evidence type="ECO:0000259" key="4">
    <source>
        <dbReference type="Pfam" id="PF13378"/>
    </source>
</evidence>
<reference evidence="5 6" key="1">
    <citation type="journal article" date="2020" name="Front. Microbiol.">
        <title>Design of Bacterial Strain-Specific qPCR Assays Using NGS Data and Publicly Available Resources and Its Application to Track Biocontrol Strains.</title>
        <authorList>
            <person name="Hernandez I."/>
            <person name="Sant C."/>
            <person name="Martinez R."/>
            <person name="Fernandez C."/>
        </authorList>
    </citation>
    <scope>NUCLEOTIDE SEQUENCE [LARGE SCALE GENOMIC DNA]</scope>
    <source>
        <strain evidence="5 6">B24</strain>
    </source>
</reference>
<dbReference type="Pfam" id="PF02746">
    <property type="entry name" value="MR_MLE_N"/>
    <property type="match status" value="1"/>
</dbReference>
<dbReference type="EMBL" id="CP043732">
    <property type="protein sequence ID" value="QMU96467.1"/>
    <property type="molecule type" value="Genomic_DNA"/>
</dbReference>
<organism evidence="5 6">
    <name type="scientific">Microbacterium esteraromaticum</name>
    <dbReference type="NCBI Taxonomy" id="57043"/>
    <lineage>
        <taxon>Bacteria</taxon>
        <taxon>Bacillati</taxon>
        <taxon>Actinomycetota</taxon>
        <taxon>Actinomycetes</taxon>
        <taxon>Micrococcales</taxon>
        <taxon>Microbacteriaceae</taxon>
        <taxon>Microbacterium</taxon>
    </lineage>
</organism>
<dbReference type="SUPFAM" id="SSF54826">
    <property type="entry name" value="Enolase N-terminal domain-like"/>
    <property type="match status" value="1"/>
</dbReference>
<evidence type="ECO:0000259" key="3">
    <source>
        <dbReference type="Pfam" id="PF02746"/>
    </source>
</evidence>
<dbReference type="InterPro" id="IPR013341">
    <property type="entry name" value="Mandelate_racemase_N_dom"/>
</dbReference>